<dbReference type="GO" id="GO:0030170">
    <property type="term" value="F:pyridoxal phosphate binding"/>
    <property type="evidence" value="ECO:0007669"/>
    <property type="project" value="InterPro"/>
</dbReference>
<protein>
    <recommendedName>
        <fullName evidence="4">YggS family pyridoxal phosphate-dependent enzyme</fullName>
    </recommendedName>
</protein>
<dbReference type="AlphaFoldDB" id="C4FKW7"/>
<dbReference type="InterPro" id="IPR029066">
    <property type="entry name" value="PLP-binding_barrel"/>
</dbReference>
<sequence>MSIKENVLKIEERIQKACDKVGKKREEVILLAASKTQPVEKIIEAYESGIRYFGENKVQEGIEKIEKLKKYSDIHWHLIGGLQTNKVKYAVKYYESIHSVDRQALVDEIEKRGEKLNKVIDGLIEV</sequence>
<dbReference type="InterPro" id="IPR011078">
    <property type="entry name" value="PyrdxlP_homeostasis"/>
</dbReference>
<evidence type="ECO:0000313" key="2">
    <source>
        <dbReference type="EMBL" id="EEP60285.1"/>
    </source>
</evidence>
<proteinExistence type="predicted"/>
<dbReference type="NCBIfam" id="TIGR00044">
    <property type="entry name" value="YggS family pyridoxal phosphate-dependent enzyme"/>
    <property type="match status" value="1"/>
</dbReference>
<dbReference type="PANTHER" id="PTHR10146:SF14">
    <property type="entry name" value="PYRIDOXAL PHOSPHATE HOMEOSTASIS PROTEIN"/>
    <property type="match status" value="1"/>
</dbReference>
<dbReference type="Proteomes" id="UP000005540">
    <property type="component" value="Unassembled WGS sequence"/>
</dbReference>
<feature type="non-terminal residue" evidence="2">
    <location>
        <position position="126"/>
    </location>
</feature>
<evidence type="ECO:0000256" key="1">
    <source>
        <dbReference type="ARBA" id="ARBA00022898"/>
    </source>
</evidence>
<gene>
    <name evidence="2" type="ORF">SULYE_1217</name>
</gene>
<dbReference type="Gene3D" id="3.20.20.10">
    <property type="entry name" value="Alanine racemase"/>
    <property type="match status" value="1"/>
</dbReference>
<dbReference type="PANTHER" id="PTHR10146">
    <property type="entry name" value="PROLINE SYNTHETASE CO-TRANSCRIBED BACTERIAL HOMOLOG PROTEIN"/>
    <property type="match status" value="1"/>
</dbReference>
<name>C4FKW7_9AQUI</name>
<dbReference type="SUPFAM" id="SSF51419">
    <property type="entry name" value="PLP-binding barrel"/>
    <property type="match status" value="1"/>
</dbReference>
<organism evidence="2 3">
    <name type="scientific">Sulfurihydrogenibium yellowstonense SS-5</name>
    <dbReference type="NCBI Taxonomy" id="432331"/>
    <lineage>
        <taxon>Bacteria</taxon>
        <taxon>Pseudomonadati</taxon>
        <taxon>Aquificota</taxon>
        <taxon>Aquificia</taxon>
        <taxon>Aquificales</taxon>
        <taxon>Hydrogenothermaceae</taxon>
        <taxon>Sulfurihydrogenibium</taxon>
    </lineage>
</organism>
<accession>C4FKW7</accession>
<evidence type="ECO:0008006" key="4">
    <source>
        <dbReference type="Google" id="ProtNLM"/>
    </source>
</evidence>
<evidence type="ECO:0000313" key="3">
    <source>
        <dbReference type="Proteomes" id="UP000005540"/>
    </source>
</evidence>
<reference evidence="2 3" key="1">
    <citation type="submission" date="2009-04" db="EMBL/GenBank/DDBJ databases">
        <authorList>
            <person name="Reysenbach A.-L."/>
            <person name="Heidelberg J.F."/>
            <person name="Nelson W.C."/>
        </authorList>
    </citation>
    <scope>NUCLEOTIDE SEQUENCE [LARGE SCALE GENOMIC DNA]</scope>
    <source>
        <strain evidence="2 3">SS-5</strain>
    </source>
</reference>
<comment type="caution">
    <text evidence="2">The sequence shown here is derived from an EMBL/GenBank/DDBJ whole genome shotgun (WGS) entry which is preliminary data.</text>
</comment>
<dbReference type="EMBL" id="ABZS01000120">
    <property type="protein sequence ID" value="EEP60285.1"/>
    <property type="molecule type" value="Genomic_DNA"/>
</dbReference>
<keyword evidence="1" id="KW-0663">Pyridoxal phosphate</keyword>
<dbReference type="RefSeq" id="WP_007547404.1">
    <property type="nucleotide sequence ID" value="NZ_ABZS01000120.1"/>
</dbReference>
<keyword evidence="3" id="KW-1185">Reference proteome</keyword>
<dbReference type="OrthoDB" id="9804072at2"/>